<dbReference type="FunFam" id="3.90.226.10:FF:000009">
    <property type="entry name" value="Carnitinyl-CoA dehydratase"/>
    <property type="match status" value="1"/>
</dbReference>
<dbReference type="GO" id="GO:0018812">
    <property type="term" value="F:3-hydroxyacyl-CoA dehydratase activity"/>
    <property type="evidence" value="ECO:0007669"/>
    <property type="project" value="UniProtKB-EC"/>
</dbReference>
<dbReference type="AlphaFoldDB" id="A0A415E7P4"/>
<keyword evidence="4" id="KW-0456">Lyase</keyword>
<gene>
    <name evidence="8" type="ORF">DW099_04460</name>
</gene>
<reference evidence="8 9" key="1">
    <citation type="submission" date="2018-08" db="EMBL/GenBank/DDBJ databases">
        <title>A genome reference for cultivated species of the human gut microbiota.</title>
        <authorList>
            <person name="Zou Y."/>
            <person name="Xue W."/>
            <person name="Luo G."/>
        </authorList>
    </citation>
    <scope>NUCLEOTIDE SEQUENCE [LARGE SCALE GENOMIC DNA]</scope>
    <source>
        <strain evidence="8 9">AM07-24</strain>
    </source>
</reference>
<dbReference type="Gene3D" id="3.90.226.10">
    <property type="entry name" value="2-enoyl-CoA Hydratase, Chain A, domain 1"/>
    <property type="match status" value="1"/>
</dbReference>
<evidence type="ECO:0000256" key="4">
    <source>
        <dbReference type="ARBA" id="ARBA00023239"/>
    </source>
</evidence>
<comment type="subunit">
    <text evidence="3">Homotetramer.</text>
</comment>
<dbReference type="STRING" id="1776384.GCA_900086585_03180"/>
<accession>A0A415E7P4</accession>
<comment type="pathway">
    <text evidence="1">Lipid metabolism; butanoate metabolism.</text>
</comment>
<evidence type="ECO:0000256" key="5">
    <source>
        <dbReference type="ARBA" id="ARBA00050624"/>
    </source>
</evidence>
<evidence type="ECO:0000256" key="7">
    <source>
        <dbReference type="RuleBase" id="RU003707"/>
    </source>
</evidence>
<dbReference type="GO" id="GO:0006635">
    <property type="term" value="P:fatty acid beta-oxidation"/>
    <property type="evidence" value="ECO:0007669"/>
    <property type="project" value="TreeGrafter"/>
</dbReference>
<protein>
    <recommendedName>
        <fullName evidence="6">short-chain-enoyl-CoA hydratase</fullName>
        <ecNumber evidence="6">4.2.1.150</ecNumber>
    </recommendedName>
</protein>
<dbReference type="SUPFAM" id="SSF52096">
    <property type="entry name" value="ClpP/crotonase"/>
    <property type="match status" value="1"/>
</dbReference>
<evidence type="ECO:0000313" key="8">
    <source>
        <dbReference type="EMBL" id="RHJ89822.1"/>
    </source>
</evidence>
<evidence type="ECO:0000256" key="6">
    <source>
        <dbReference type="ARBA" id="ARBA00067035"/>
    </source>
</evidence>
<dbReference type="InterPro" id="IPR014748">
    <property type="entry name" value="Enoyl-CoA_hydra_C"/>
</dbReference>
<dbReference type="Proteomes" id="UP000284841">
    <property type="component" value="Unassembled WGS sequence"/>
</dbReference>
<name>A0A415E7P4_9FIRM</name>
<dbReference type="EC" id="4.2.1.150" evidence="6"/>
<evidence type="ECO:0000256" key="2">
    <source>
        <dbReference type="ARBA" id="ARBA00005254"/>
    </source>
</evidence>
<organism evidence="8 9">
    <name type="scientific">Emergencia timonensis</name>
    <dbReference type="NCBI Taxonomy" id="1776384"/>
    <lineage>
        <taxon>Bacteria</taxon>
        <taxon>Bacillati</taxon>
        <taxon>Bacillota</taxon>
        <taxon>Clostridia</taxon>
        <taxon>Peptostreptococcales</taxon>
        <taxon>Anaerovoracaceae</taxon>
        <taxon>Emergencia</taxon>
    </lineage>
</organism>
<evidence type="ECO:0000256" key="3">
    <source>
        <dbReference type="ARBA" id="ARBA00011881"/>
    </source>
</evidence>
<dbReference type="RefSeq" id="WP_118333848.1">
    <property type="nucleotide sequence ID" value="NZ_AP025567.1"/>
</dbReference>
<dbReference type="Gene3D" id="1.10.12.10">
    <property type="entry name" value="Lyase 2-enoyl-coa Hydratase, Chain A, domain 2"/>
    <property type="match status" value="1"/>
</dbReference>
<comment type="similarity">
    <text evidence="2 7">Belongs to the enoyl-CoA hydratase/isomerase family.</text>
</comment>
<keyword evidence="9" id="KW-1185">Reference proteome</keyword>
<evidence type="ECO:0000256" key="1">
    <source>
        <dbReference type="ARBA" id="ARBA00005086"/>
    </source>
</evidence>
<dbReference type="EMBL" id="QRMS01000001">
    <property type="protein sequence ID" value="RHJ89822.1"/>
    <property type="molecule type" value="Genomic_DNA"/>
</dbReference>
<comment type="caution">
    <text evidence="8">The sequence shown here is derived from an EMBL/GenBank/DDBJ whole genome shotgun (WGS) entry which is preliminary data.</text>
</comment>
<sequence length="255" mass="28041">MSQVTLKIEEGIACISVVRPEALNALNREIVDEMDQLLDQVEKDDSARCLIFYSEKNFAAGADIKAMAECDEEGAKAFAFSPVYNKIADLPLPTIAAIEGYALGGGMELAMTCDIRIAGESAKMGFPEVTLGIFPGAGGTIRVPRAVGEAFAKELIFTGDAVSAQRALQMGLVNRVTADTDVYAEAEKMAKRIAKRGPVAIRMVKEVIRRGLEEPDQNRAIEIEAEQWARLFTTYDQKEGMKAFIEKRKPRFENR</sequence>
<dbReference type="InterPro" id="IPR001753">
    <property type="entry name" value="Enoyl-CoA_hydra/iso"/>
</dbReference>
<proteinExistence type="inferred from homology"/>
<dbReference type="InterPro" id="IPR018376">
    <property type="entry name" value="Enoyl-CoA_hyd/isom_CS"/>
</dbReference>
<dbReference type="OrthoDB" id="9775794at2"/>
<dbReference type="PANTHER" id="PTHR11941:SF54">
    <property type="entry name" value="ENOYL-COA HYDRATASE, MITOCHONDRIAL"/>
    <property type="match status" value="1"/>
</dbReference>
<comment type="catalytic activity">
    <reaction evidence="5">
        <text>a short-chain (3S)-3-hydroxyacyl-CoA = a short-chain (2E)-enoyl-CoA + H2O</text>
        <dbReference type="Rhea" id="RHEA:52664"/>
        <dbReference type="ChEBI" id="CHEBI:15377"/>
        <dbReference type="ChEBI" id="CHEBI:87488"/>
        <dbReference type="ChEBI" id="CHEBI:136760"/>
        <dbReference type="EC" id="4.2.1.150"/>
    </reaction>
</comment>
<dbReference type="PROSITE" id="PS00166">
    <property type="entry name" value="ENOYL_COA_HYDRATASE"/>
    <property type="match status" value="1"/>
</dbReference>
<dbReference type="FunFam" id="1.10.12.10:FF:000001">
    <property type="entry name" value="Probable enoyl-CoA hydratase, mitochondrial"/>
    <property type="match status" value="1"/>
</dbReference>
<dbReference type="PANTHER" id="PTHR11941">
    <property type="entry name" value="ENOYL-COA HYDRATASE-RELATED"/>
    <property type="match status" value="1"/>
</dbReference>
<dbReference type="Pfam" id="PF00378">
    <property type="entry name" value="ECH_1"/>
    <property type="match status" value="1"/>
</dbReference>
<dbReference type="InterPro" id="IPR029045">
    <property type="entry name" value="ClpP/crotonase-like_dom_sf"/>
</dbReference>
<dbReference type="CDD" id="cd06558">
    <property type="entry name" value="crotonase-like"/>
    <property type="match status" value="1"/>
</dbReference>
<evidence type="ECO:0000313" key="9">
    <source>
        <dbReference type="Proteomes" id="UP000284841"/>
    </source>
</evidence>